<keyword evidence="4 10" id="KW-0808">Transferase</keyword>
<dbReference type="EC" id="2.4.1.227" evidence="10"/>
<keyword evidence="2 10" id="KW-0132">Cell division</keyword>
<evidence type="ECO:0000256" key="1">
    <source>
        <dbReference type="ARBA" id="ARBA00022475"/>
    </source>
</evidence>
<evidence type="ECO:0000256" key="2">
    <source>
        <dbReference type="ARBA" id="ARBA00022618"/>
    </source>
</evidence>
<evidence type="ECO:0000313" key="13">
    <source>
        <dbReference type="EMBL" id="GAA4399199.1"/>
    </source>
</evidence>
<feature type="binding site" evidence="10">
    <location>
        <position position="162"/>
    </location>
    <ligand>
        <name>UDP-N-acetyl-alpha-D-glucosamine</name>
        <dbReference type="ChEBI" id="CHEBI:57705"/>
    </ligand>
</feature>
<accession>A0ABP8K1D6</accession>
<feature type="domain" description="Glycosyltransferase family 28 N-terminal" evidence="11">
    <location>
        <begin position="4"/>
        <end position="143"/>
    </location>
</feature>
<dbReference type="PANTHER" id="PTHR21015:SF22">
    <property type="entry name" value="GLYCOSYLTRANSFERASE"/>
    <property type="match status" value="1"/>
</dbReference>
<keyword evidence="8 10" id="KW-0131">Cell cycle</keyword>
<keyword evidence="3 10" id="KW-0328">Glycosyltransferase</keyword>
<evidence type="ECO:0000256" key="10">
    <source>
        <dbReference type="HAMAP-Rule" id="MF_00033"/>
    </source>
</evidence>
<dbReference type="NCBIfam" id="TIGR01133">
    <property type="entry name" value="murG"/>
    <property type="match status" value="1"/>
</dbReference>
<dbReference type="InterPro" id="IPR006009">
    <property type="entry name" value="GlcNAc_MurG"/>
</dbReference>
<comment type="catalytic activity">
    <reaction evidence="10">
        <text>di-trans,octa-cis-undecaprenyl diphospho-N-acetyl-alpha-D-muramoyl-L-alanyl-D-glutamyl-meso-2,6-diaminopimeloyl-D-alanyl-D-alanine + UDP-N-acetyl-alpha-D-glucosamine = di-trans,octa-cis-undecaprenyl diphospho-[N-acetyl-alpha-D-glucosaminyl-(1-&gt;4)]-N-acetyl-alpha-D-muramoyl-L-alanyl-D-glutamyl-meso-2,6-diaminopimeloyl-D-alanyl-D-alanine + UDP + H(+)</text>
        <dbReference type="Rhea" id="RHEA:31227"/>
        <dbReference type="ChEBI" id="CHEBI:15378"/>
        <dbReference type="ChEBI" id="CHEBI:57705"/>
        <dbReference type="ChEBI" id="CHEBI:58223"/>
        <dbReference type="ChEBI" id="CHEBI:61387"/>
        <dbReference type="ChEBI" id="CHEBI:61388"/>
        <dbReference type="EC" id="2.4.1.227"/>
    </reaction>
</comment>
<comment type="subcellular location">
    <subcellularLocation>
        <location evidence="10">Cell membrane</location>
        <topology evidence="10">Peripheral membrane protein</topology>
        <orientation evidence="10">Cytoplasmic side</orientation>
    </subcellularLocation>
</comment>
<dbReference type="SUPFAM" id="SSF53756">
    <property type="entry name" value="UDP-Glycosyltransferase/glycogen phosphorylase"/>
    <property type="match status" value="1"/>
</dbReference>
<keyword evidence="9 10" id="KW-0961">Cell wall biogenesis/degradation</keyword>
<protein>
    <recommendedName>
        <fullName evidence="10">UDP-N-acetylglucosamine--N-acetylmuramyl-(pentapeptide) pyrophosphoryl-undecaprenol N-acetylglucosamine transferase</fullName>
        <ecNumber evidence="10">2.4.1.227</ecNumber>
    </recommendedName>
    <alternativeName>
        <fullName evidence="10">Undecaprenyl-PP-MurNAc-pentapeptide-UDPGlcNAc GlcNAc transferase</fullName>
    </alternativeName>
</protein>
<evidence type="ECO:0000256" key="9">
    <source>
        <dbReference type="ARBA" id="ARBA00023316"/>
    </source>
</evidence>
<evidence type="ECO:0000313" key="14">
    <source>
        <dbReference type="Proteomes" id="UP001500390"/>
    </source>
</evidence>
<feature type="domain" description="Glycosyl transferase family 28 C-terminal" evidence="12">
    <location>
        <begin position="188"/>
        <end position="340"/>
    </location>
</feature>
<dbReference type="Pfam" id="PF03033">
    <property type="entry name" value="Glyco_transf_28"/>
    <property type="match status" value="1"/>
</dbReference>
<dbReference type="Proteomes" id="UP001500390">
    <property type="component" value="Unassembled WGS sequence"/>
</dbReference>
<keyword evidence="6 10" id="KW-0573">Peptidoglycan synthesis</keyword>
<evidence type="ECO:0000259" key="11">
    <source>
        <dbReference type="Pfam" id="PF03033"/>
    </source>
</evidence>
<evidence type="ECO:0000256" key="7">
    <source>
        <dbReference type="ARBA" id="ARBA00023136"/>
    </source>
</evidence>
<dbReference type="PANTHER" id="PTHR21015">
    <property type="entry name" value="UDP-N-ACETYLGLUCOSAMINE--N-ACETYLMURAMYL-(PENTAPEPTIDE) PYROPHOSPHORYL-UNDECAPRENOL N-ACETYLGLUCOSAMINE TRANSFERASE 1"/>
    <property type="match status" value="1"/>
</dbReference>
<evidence type="ECO:0000256" key="5">
    <source>
        <dbReference type="ARBA" id="ARBA00022960"/>
    </source>
</evidence>
<gene>
    <name evidence="10 13" type="primary">murG</name>
    <name evidence="13" type="ORF">GCM10023153_25000</name>
</gene>
<evidence type="ECO:0000256" key="8">
    <source>
        <dbReference type="ARBA" id="ARBA00023306"/>
    </source>
</evidence>
<dbReference type="Pfam" id="PF04101">
    <property type="entry name" value="Glyco_tran_28_C"/>
    <property type="match status" value="1"/>
</dbReference>
<feature type="binding site" evidence="10">
    <location>
        <position position="125"/>
    </location>
    <ligand>
        <name>UDP-N-acetyl-alpha-D-glucosamine</name>
        <dbReference type="ChEBI" id="CHEBI:57705"/>
    </ligand>
</feature>
<organism evidence="13 14">
    <name type="scientific">Ornithinibacter aureus</name>
    <dbReference type="NCBI Taxonomy" id="622664"/>
    <lineage>
        <taxon>Bacteria</taxon>
        <taxon>Bacillati</taxon>
        <taxon>Actinomycetota</taxon>
        <taxon>Actinomycetes</taxon>
        <taxon>Micrococcales</taxon>
        <taxon>Intrasporangiaceae</taxon>
        <taxon>Ornithinibacter</taxon>
    </lineage>
</organism>
<keyword evidence="1 10" id="KW-1003">Cell membrane</keyword>
<evidence type="ECO:0000256" key="3">
    <source>
        <dbReference type="ARBA" id="ARBA00022676"/>
    </source>
</evidence>
<feature type="binding site" evidence="10">
    <location>
        <position position="195"/>
    </location>
    <ligand>
        <name>UDP-N-acetyl-alpha-D-glucosamine</name>
        <dbReference type="ChEBI" id="CHEBI:57705"/>
    </ligand>
</feature>
<comment type="caution">
    <text evidence="10">Lacks conserved residue(s) required for the propagation of feature annotation.</text>
</comment>
<proteinExistence type="inferred from homology"/>
<evidence type="ECO:0000259" key="12">
    <source>
        <dbReference type="Pfam" id="PF04101"/>
    </source>
</evidence>
<dbReference type="EMBL" id="BAABFX010000033">
    <property type="protein sequence ID" value="GAA4399199.1"/>
    <property type="molecule type" value="Genomic_DNA"/>
</dbReference>
<keyword evidence="7 10" id="KW-0472">Membrane</keyword>
<evidence type="ECO:0000256" key="6">
    <source>
        <dbReference type="ARBA" id="ARBA00022984"/>
    </source>
</evidence>
<feature type="binding site" evidence="10">
    <location>
        <begin position="11"/>
        <end position="13"/>
    </location>
    <ligand>
        <name>UDP-N-acetyl-alpha-D-glucosamine</name>
        <dbReference type="ChEBI" id="CHEBI:57705"/>
    </ligand>
</feature>
<keyword evidence="5 10" id="KW-0133">Cell shape</keyword>
<dbReference type="HAMAP" id="MF_00033">
    <property type="entry name" value="MurG"/>
    <property type="match status" value="1"/>
</dbReference>
<comment type="pathway">
    <text evidence="10">Cell wall biogenesis; peptidoglycan biosynthesis.</text>
</comment>
<feature type="binding site" evidence="10">
    <location>
        <position position="289"/>
    </location>
    <ligand>
        <name>UDP-N-acetyl-alpha-D-glucosamine</name>
        <dbReference type="ChEBI" id="CHEBI:57705"/>
    </ligand>
</feature>
<dbReference type="CDD" id="cd03785">
    <property type="entry name" value="GT28_MurG"/>
    <property type="match status" value="1"/>
</dbReference>
<keyword evidence="14" id="KW-1185">Reference proteome</keyword>
<comment type="function">
    <text evidence="10">Cell wall formation. Catalyzes the transfer of a GlcNAc subunit on undecaprenyl-pyrophosphoryl-MurNAc-pentapeptide (lipid intermediate I) to form undecaprenyl-pyrophosphoryl-MurNAc-(pentapeptide)GlcNAc (lipid intermediate II).</text>
</comment>
<sequence length="367" mass="37352">MRSVLLAGGGTAGHVSPLLALADCLRRRDPDIAITALGTAAGLEARLVPERGYPMIEVPKVPLPRRPSGDLLRLPGNLRRAVRAAEDAIASTSAQVVVGFGGYVSTPAYLAARRHGIPIVVHEQNARPGIANRLGARFASAVGVTFPDTALPRATVTGMPLRREIATLDRGALREQARAHFGLSDAPTVLVTGGSLGAQRLNEAFAAAAARLSAAGVQVLHVAGTGKDFVPEGVTGAPYVVLPYCDRMDLAYAAADLVVARSGANTVCELTAVGLPAIYVPLPIGNGEQRLNAASVIAAGGGLLVEDSAVTAAWVDDVVRPLALDGQRLGGMASASASVGERGGDELLADLVVAAAGGATTAAGRAR</sequence>
<dbReference type="InterPro" id="IPR004276">
    <property type="entry name" value="GlycoTrans_28_N"/>
</dbReference>
<dbReference type="Gene3D" id="3.40.50.2000">
    <property type="entry name" value="Glycogen Phosphorylase B"/>
    <property type="match status" value="2"/>
</dbReference>
<name>A0ABP8K1D6_9MICO</name>
<comment type="similarity">
    <text evidence="10">Belongs to the glycosyltransferase 28 family. MurG subfamily.</text>
</comment>
<evidence type="ECO:0000256" key="4">
    <source>
        <dbReference type="ARBA" id="ARBA00022679"/>
    </source>
</evidence>
<reference evidence="14" key="1">
    <citation type="journal article" date="2019" name="Int. J. Syst. Evol. Microbiol.">
        <title>The Global Catalogue of Microorganisms (GCM) 10K type strain sequencing project: providing services to taxonomists for standard genome sequencing and annotation.</title>
        <authorList>
            <consortium name="The Broad Institute Genomics Platform"/>
            <consortium name="The Broad Institute Genome Sequencing Center for Infectious Disease"/>
            <person name="Wu L."/>
            <person name="Ma J."/>
        </authorList>
    </citation>
    <scope>NUCLEOTIDE SEQUENCE [LARGE SCALE GENOMIC DNA]</scope>
    <source>
        <strain evidence="14">JCM 17738</strain>
    </source>
</reference>
<dbReference type="InterPro" id="IPR007235">
    <property type="entry name" value="Glyco_trans_28_C"/>
</dbReference>
<comment type="caution">
    <text evidence="13">The sequence shown here is derived from an EMBL/GenBank/DDBJ whole genome shotgun (WGS) entry which is preliminary data.</text>
</comment>